<protein>
    <submittedName>
        <fullName evidence="1">Uncharacterized protein</fullName>
    </submittedName>
</protein>
<accession>A0A5U9KWH8</accession>
<dbReference type="Proteomes" id="UP000839726">
    <property type="component" value="Unassembled WGS sequence"/>
</dbReference>
<evidence type="ECO:0000313" key="1">
    <source>
        <dbReference type="EMBL" id="EBS2695466.1"/>
    </source>
</evidence>
<organism evidence="1">
    <name type="scientific">Salmonella newport</name>
    <dbReference type="NCBI Taxonomy" id="108619"/>
    <lineage>
        <taxon>Bacteria</taxon>
        <taxon>Pseudomonadati</taxon>
        <taxon>Pseudomonadota</taxon>
        <taxon>Gammaproteobacteria</taxon>
        <taxon>Enterobacterales</taxon>
        <taxon>Enterobacteriaceae</taxon>
        <taxon>Salmonella</taxon>
    </lineage>
</organism>
<gene>
    <name evidence="1" type="ORF">DRY71_22540</name>
</gene>
<comment type="caution">
    <text evidence="1">The sequence shown here is derived from an EMBL/GenBank/DDBJ whole genome shotgun (WGS) entry which is preliminary data.</text>
</comment>
<proteinExistence type="predicted"/>
<reference evidence="1" key="1">
    <citation type="submission" date="2018-07" db="EMBL/GenBank/DDBJ databases">
        <authorList>
            <person name="Ashton P.M."/>
            <person name="Dallman T."/>
            <person name="Nair S."/>
            <person name="De Pinna E."/>
            <person name="Peters T."/>
            <person name="Grant K."/>
        </authorList>
    </citation>
    <scope>NUCLEOTIDE SEQUENCE [LARGE SCALE GENOMIC DNA]</scope>
    <source>
        <strain evidence="1">436933</strain>
    </source>
</reference>
<dbReference type="AlphaFoldDB" id="A0A5U9KWH8"/>
<sequence>MNHESFIKQNIVSILAAEGFSPQIAHEAAAYGLDHYRRMSQPSRKGKAFDDCFYYARQWALGQTTKAERRAKKKPGRGATPG</sequence>
<dbReference type="EMBL" id="AAGUYM010000036">
    <property type="protein sequence ID" value="EBS2695466.1"/>
    <property type="molecule type" value="Genomic_DNA"/>
</dbReference>
<name>A0A5U9KWH8_SALNE</name>